<organism evidence="1 2">
    <name type="scientific">Oryza sativa subsp. indica</name>
    <name type="common">Rice</name>
    <dbReference type="NCBI Taxonomy" id="39946"/>
    <lineage>
        <taxon>Eukaryota</taxon>
        <taxon>Viridiplantae</taxon>
        <taxon>Streptophyta</taxon>
        <taxon>Embryophyta</taxon>
        <taxon>Tracheophyta</taxon>
        <taxon>Spermatophyta</taxon>
        <taxon>Magnoliopsida</taxon>
        <taxon>Liliopsida</taxon>
        <taxon>Poales</taxon>
        <taxon>Poaceae</taxon>
        <taxon>BOP clade</taxon>
        <taxon>Oryzoideae</taxon>
        <taxon>Oryzeae</taxon>
        <taxon>Oryzinae</taxon>
        <taxon>Oryza</taxon>
        <taxon>Oryza sativa</taxon>
    </lineage>
</organism>
<accession>A2WSG2</accession>
<keyword evidence="2" id="KW-1185">Reference proteome</keyword>
<evidence type="ECO:0000313" key="2">
    <source>
        <dbReference type="Proteomes" id="UP000007015"/>
    </source>
</evidence>
<dbReference type="Proteomes" id="UP000007015">
    <property type="component" value="Chromosome 1"/>
</dbReference>
<reference evidence="1 2" key="1">
    <citation type="journal article" date="2005" name="PLoS Biol.">
        <title>The genomes of Oryza sativa: a history of duplications.</title>
        <authorList>
            <person name="Yu J."/>
            <person name="Wang J."/>
            <person name="Lin W."/>
            <person name="Li S."/>
            <person name="Li H."/>
            <person name="Zhou J."/>
            <person name="Ni P."/>
            <person name="Dong W."/>
            <person name="Hu S."/>
            <person name="Zeng C."/>
            <person name="Zhang J."/>
            <person name="Zhang Y."/>
            <person name="Li R."/>
            <person name="Xu Z."/>
            <person name="Li S."/>
            <person name="Li X."/>
            <person name="Zheng H."/>
            <person name="Cong L."/>
            <person name="Lin L."/>
            <person name="Yin J."/>
            <person name="Geng J."/>
            <person name="Li G."/>
            <person name="Shi J."/>
            <person name="Liu J."/>
            <person name="Lv H."/>
            <person name="Li J."/>
            <person name="Wang J."/>
            <person name="Deng Y."/>
            <person name="Ran L."/>
            <person name="Shi X."/>
            <person name="Wang X."/>
            <person name="Wu Q."/>
            <person name="Li C."/>
            <person name="Ren X."/>
            <person name="Wang J."/>
            <person name="Wang X."/>
            <person name="Li D."/>
            <person name="Liu D."/>
            <person name="Zhang X."/>
            <person name="Ji Z."/>
            <person name="Zhao W."/>
            <person name="Sun Y."/>
            <person name="Zhang Z."/>
            <person name="Bao J."/>
            <person name="Han Y."/>
            <person name="Dong L."/>
            <person name="Ji J."/>
            <person name="Chen P."/>
            <person name="Wu S."/>
            <person name="Liu J."/>
            <person name="Xiao Y."/>
            <person name="Bu D."/>
            <person name="Tan J."/>
            <person name="Yang L."/>
            <person name="Ye C."/>
            <person name="Zhang J."/>
            <person name="Xu J."/>
            <person name="Zhou Y."/>
            <person name="Yu Y."/>
            <person name="Zhang B."/>
            <person name="Zhuang S."/>
            <person name="Wei H."/>
            <person name="Liu B."/>
            <person name="Lei M."/>
            <person name="Yu H."/>
            <person name="Li Y."/>
            <person name="Xu H."/>
            <person name="Wei S."/>
            <person name="He X."/>
            <person name="Fang L."/>
            <person name="Zhang Z."/>
            <person name="Zhang Y."/>
            <person name="Huang X."/>
            <person name="Su Z."/>
            <person name="Tong W."/>
            <person name="Li J."/>
            <person name="Tong Z."/>
            <person name="Li S."/>
            <person name="Ye J."/>
            <person name="Wang L."/>
            <person name="Fang L."/>
            <person name="Lei T."/>
            <person name="Chen C."/>
            <person name="Chen H."/>
            <person name="Xu Z."/>
            <person name="Li H."/>
            <person name="Huang H."/>
            <person name="Zhang F."/>
            <person name="Xu H."/>
            <person name="Li N."/>
            <person name="Zhao C."/>
            <person name="Li S."/>
            <person name="Dong L."/>
            <person name="Huang Y."/>
            <person name="Li L."/>
            <person name="Xi Y."/>
            <person name="Qi Q."/>
            <person name="Li W."/>
            <person name="Zhang B."/>
            <person name="Hu W."/>
            <person name="Zhang Y."/>
            <person name="Tian X."/>
            <person name="Jiao Y."/>
            <person name="Liang X."/>
            <person name="Jin J."/>
            <person name="Gao L."/>
            <person name="Zheng W."/>
            <person name="Hao B."/>
            <person name="Liu S."/>
            <person name="Wang W."/>
            <person name="Yuan L."/>
            <person name="Cao M."/>
            <person name="McDermott J."/>
            <person name="Samudrala R."/>
            <person name="Wang J."/>
            <person name="Wong G.K."/>
            <person name="Yang H."/>
        </authorList>
    </citation>
    <scope>NUCLEOTIDE SEQUENCE [LARGE SCALE GENOMIC DNA]</scope>
    <source>
        <strain evidence="2">cv. 93-11</strain>
    </source>
</reference>
<proteinExistence type="predicted"/>
<evidence type="ECO:0000313" key="1">
    <source>
        <dbReference type="EMBL" id="EAY74908.1"/>
    </source>
</evidence>
<dbReference type="HOGENOM" id="CLU_1828504_0_0_1"/>
<gene>
    <name evidence="1" type="ORF">OsI_02801</name>
</gene>
<sequence>MVVCAVHRGGVDEGLLMVSAPTIDALDPKQWLHGVVIMCELREAWCGTPRYVWQGHRVDGCDYVMATDWWGGRKRLMRGGMVVMPKLLPWGPLVTRGMAEHGHERFGKCGACSMAEHGRCMDTVVVVQSFSHPGLVRHNGV</sequence>
<dbReference type="Gramene" id="BGIOSGA003965-TA">
    <property type="protein sequence ID" value="BGIOSGA003965-PA"/>
    <property type="gene ID" value="BGIOSGA003965"/>
</dbReference>
<name>A2WSG2_ORYSI</name>
<dbReference type="AlphaFoldDB" id="A2WSG2"/>
<protein>
    <submittedName>
        <fullName evidence="1">Uncharacterized protein</fullName>
    </submittedName>
</protein>
<dbReference type="EMBL" id="CM000126">
    <property type="protein sequence ID" value="EAY74908.1"/>
    <property type="molecule type" value="Genomic_DNA"/>
</dbReference>
<dbReference type="OMA" id="MAEHGRC"/>